<evidence type="ECO:0000313" key="3">
    <source>
        <dbReference type="EMBL" id="KAB1437779.1"/>
    </source>
</evidence>
<protein>
    <submittedName>
        <fullName evidence="3">CBS domain-containing protein</fullName>
    </submittedName>
</protein>
<evidence type="ECO:0000256" key="1">
    <source>
        <dbReference type="PROSITE-ProRule" id="PRU00703"/>
    </source>
</evidence>
<keyword evidence="4" id="KW-1185">Reference proteome</keyword>
<comment type="caution">
    <text evidence="3">The sequence shown here is derived from an EMBL/GenBank/DDBJ whole genome shotgun (WGS) entry which is preliminary data.</text>
</comment>
<keyword evidence="1" id="KW-0129">CBS domain</keyword>
<dbReference type="InterPro" id="IPR029044">
    <property type="entry name" value="Nucleotide-diphossugar_trans"/>
</dbReference>
<dbReference type="InterPro" id="IPR050486">
    <property type="entry name" value="Mannose-1P_guanyltransferase"/>
</dbReference>
<dbReference type="Proteomes" id="UP000461768">
    <property type="component" value="Unassembled WGS sequence"/>
</dbReference>
<dbReference type="PANTHER" id="PTHR22572">
    <property type="entry name" value="SUGAR-1-PHOSPHATE GUANYL TRANSFERASE"/>
    <property type="match status" value="1"/>
</dbReference>
<dbReference type="SUPFAM" id="SSF54631">
    <property type="entry name" value="CBS-domain pair"/>
    <property type="match status" value="1"/>
</dbReference>
<proteinExistence type="predicted"/>
<dbReference type="Pfam" id="PF00483">
    <property type="entry name" value="NTP_transferase"/>
    <property type="match status" value="1"/>
</dbReference>
<dbReference type="InterPro" id="IPR046342">
    <property type="entry name" value="CBS_dom_sf"/>
</dbReference>
<feature type="domain" description="CBS" evidence="2">
    <location>
        <begin position="1"/>
        <end position="58"/>
    </location>
</feature>
<reference evidence="3 4" key="2">
    <citation type="submission" date="2020-02" db="EMBL/GenBank/DDBJ databases">
        <title>Candidatus Galacturonibacter soehngenii shows hetero-acetogenic catabolism of galacturonic acid but lacks a canonical carbon monoxide dehydrogenase/acetyl-CoA synthase complex.</title>
        <authorList>
            <person name="Diender M."/>
            <person name="Stouten G.R."/>
            <person name="Petersen J.F."/>
            <person name="Nielsen P.H."/>
            <person name="Dueholm M.S."/>
            <person name="Pronk J.T."/>
            <person name="Van Loosdrecht M.C.M."/>
        </authorList>
    </citation>
    <scope>NUCLEOTIDE SEQUENCE [LARGE SCALE GENOMIC DNA]</scope>
    <source>
        <strain evidence="3">GalUA</strain>
    </source>
</reference>
<dbReference type="OrthoDB" id="9801899at2"/>
<dbReference type="EMBL" id="WAGX01000005">
    <property type="protein sequence ID" value="KAB1437779.1"/>
    <property type="molecule type" value="Genomic_DNA"/>
</dbReference>
<dbReference type="PROSITE" id="PS51371">
    <property type="entry name" value="CBS"/>
    <property type="match status" value="1"/>
</dbReference>
<dbReference type="Gene3D" id="3.90.550.10">
    <property type="entry name" value="Spore Coat Polysaccharide Biosynthesis Protein SpsA, Chain A"/>
    <property type="match status" value="1"/>
</dbReference>
<dbReference type="CDD" id="cd06426">
    <property type="entry name" value="NTP_transferase_like_2"/>
    <property type="match status" value="1"/>
</dbReference>
<dbReference type="Pfam" id="PF00571">
    <property type="entry name" value="CBS"/>
    <property type="match status" value="1"/>
</dbReference>
<dbReference type="InterPro" id="IPR005835">
    <property type="entry name" value="NTP_transferase_dom"/>
</dbReference>
<dbReference type="InterPro" id="IPR000644">
    <property type="entry name" value="CBS_dom"/>
</dbReference>
<reference evidence="3 4" key="1">
    <citation type="submission" date="2019-09" db="EMBL/GenBank/DDBJ databases">
        <authorList>
            <person name="Valk L.C."/>
        </authorList>
    </citation>
    <scope>NUCLEOTIDE SEQUENCE [LARGE SCALE GENOMIC DNA]</scope>
    <source>
        <strain evidence="3">GalUA</strain>
    </source>
</reference>
<dbReference type="RefSeq" id="WP_151144314.1">
    <property type="nucleotide sequence ID" value="NZ_WAGX01000005.1"/>
</dbReference>
<dbReference type="SUPFAM" id="SSF53448">
    <property type="entry name" value="Nucleotide-diphospho-sugar transferases"/>
    <property type="match status" value="1"/>
</dbReference>
<dbReference type="Gene3D" id="3.10.580.10">
    <property type="entry name" value="CBS-domain"/>
    <property type="match status" value="1"/>
</dbReference>
<gene>
    <name evidence="3" type="ORF">F7O84_09295</name>
</gene>
<sequence>MEVSSLLIEKSMSIVNVIKVLDQTAKKLLIIVEKGELLGIVTDGDIRRWILKGGNLSLPVSYIMNENPLSLKKEEEHLAFEFMRQNKIEGVPLVDENNRVINVLFWNDMSNQQSFCERVNEAPIVIMAGGKGSRLYPYTKIIPKPLIPIGDIPIVERIMKKFSNYGYHKFFLTICYKKEMIKAYFSEQTKYCPYFIEEDKPLGTAGALKLLDIPKEKSFFVCNCDVIVDINYLDLMSYHKENNNKITIVTAMKSFEIPYGVIELGQHGSVKEIEEKPCYELLVNTGCYVLNEEVRKYIPKNQYFDMTDLIKLLKQNNERIGAYPIMGSNWLDMGEFREMKNMMERLV</sequence>
<organism evidence="3 4">
    <name type="scientific">Candidatus Galacturonatibacter soehngenii</name>
    <dbReference type="NCBI Taxonomy" id="2307010"/>
    <lineage>
        <taxon>Bacteria</taxon>
        <taxon>Bacillati</taxon>
        <taxon>Bacillota</taxon>
        <taxon>Clostridia</taxon>
        <taxon>Lachnospirales</taxon>
        <taxon>Lachnospiraceae</taxon>
        <taxon>Candidatus Galacturonatibacter</taxon>
    </lineage>
</organism>
<dbReference type="AlphaFoldDB" id="A0A7V7UBN1"/>
<evidence type="ECO:0000259" key="2">
    <source>
        <dbReference type="PROSITE" id="PS51371"/>
    </source>
</evidence>
<name>A0A7V7UBN1_9FIRM</name>
<accession>A0A7V7UBN1</accession>
<evidence type="ECO:0000313" key="4">
    <source>
        <dbReference type="Proteomes" id="UP000461768"/>
    </source>
</evidence>